<organism evidence="6">
    <name type="scientific">Brassica cretica</name>
    <name type="common">Mustard</name>
    <dbReference type="NCBI Taxonomy" id="69181"/>
    <lineage>
        <taxon>Eukaryota</taxon>
        <taxon>Viridiplantae</taxon>
        <taxon>Streptophyta</taxon>
        <taxon>Embryophyta</taxon>
        <taxon>Tracheophyta</taxon>
        <taxon>Spermatophyta</taxon>
        <taxon>Magnoliopsida</taxon>
        <taxon>eudicotyledons</taxon>
        <taxon>Gunneridae</taxon>
        <taxon>Pentapetalae</taxon>
        <taxon>rosids</taxon>
        <taxon>malvids</taxon>
        <taxon>Brassicales</taxon>
        <taxon>Brassicaceae</taxon>
        <taxon>Brassiceae</taxon>
        <taxon>Brassica</taxon>
    </lineage>
</organism>
<evidence type="ECO:0000256" key="4">
    <source>
        <dbReference type="ARBA" id="ARBA00023242"/>
    </source>
</evidence>
<sequence>MENSYESAAKWSDSNTPYNMLSCSLLQSDSDLSRFNLGFSSSSSSGNFPADEFVGGIEKGELLSRSHRLAEKRRRDRINSHLFALRKLVPNSDKVCL</sequence>
<comment type="caution">
    <text evidence="6">The sequence shown here is derived from an EMBL/GenBank/DDBJ whole genome shotgun (WGS) entry which is preliminary data.</text>
</comment>
<comment type="subcellular location">
    <subcellularLocation>
        <location evidence="1">Nucleus</location>
    </subcellularLocation>
</comment>
<dbReference type="InterPro" id="IPR036638">
    <property type="entry name" value="HLH_DNA-bd_sf"/>
</dbReference>
<dbReference type="Gene3D" id="4.10.280.10">
    <property type="entry name" value="Helix-loop-helix DNA-binding domain"/>
    <property type="match status" value="1"/>
</dbReference>
<keyword evidence="2" id="KW-0805">Transcription regulation</keyword>
<dbReference type="AlphaFoldDB" id="A0A8S9LDB6"/>
<evidence type="ECO:0000256" key="3">
    <source>
        <dbReference type="ARBA" id="ARBA00023163"/>
    </source>
</evidence>
<evidence type="ECO:0000259" key="5">
    <source>
        <dbReference type="PROSITE" id="PS50888"/>
    </source>
</evidence>
<dbReference type="EMBL" id="QGKY02000094">
    <property type="protein sequence ID" value="KAF2604925.1"/>
    <property type="molecule type" value="Genomic_DNA"/>
</dbReference>
<name>A0A8S9LDB6_BRACR</name>
<dbReference type="PROSITE" id="PS50888">
    <property type="entry name" value="BHLH"/>
    <property type="match status" value="1"/>
</dbReference>
<reference evidence="6" key="1">
    <citation type="submission" date="2019-12" db="EMBL/GenBank/DDBJ databases">
        <title>Genome sequencing and annotation of Brassica cretica.</title>
        <authorList>
            <person name="Studholme D.J."/>
            <person name="Sarris P.F."/>
        </authorList>
    </citation>
    <scope>NUCLEOTIDE SEQUENCE</scope>
    <source>
        <strain evidence="6">PFS-102/07</strain>
        <tissue evidence="6">Leaf</tissue>
    </source>
</reference>
<accession>A0A8S9LDB6</accession>
<dbReference type="GO" id="GO:0005634">
    <property type="term" value="C:nucleus"/>
    <property type="evidence" value="ECO:0007669"/>
    <property type="project" value="UniProtKB-SubCell"/>
</dbReference>
<evidence type="ECO:0000256" key="2">
    <source>
        <dbReference type="ARBA" id="ARBA00023015"/>
    </source>
</evidence>
<proteinExistence type="predicted"/>
<feature type="domain" description="BHLH" evidence="5">
    <location>
        <begin position="62"/>
        <end position="97"/>
    </location>
</feature>
<gene>
    <name evidence="6" type="ORF">F2Q70_00028626</name>
</gene>
<protein>
    <recommendedName>
        <fullName evidence="5">BHLH domain-containing protein</fullName>
    </recommendedName>
</protein>
<keyword evidence="4" id="KW-0539">Nucleus</keyword>
<dbReference type="SUPFAM" id="SSF47459">
    <property type="entry name" value="HLH, helix-loop-helix DNA-binding domain"/>
    <property type="match status" value="1"/>
</dbReference>
<dbReference type="GO" id="GO:0046983">
    <property type="term" value="F:protein dimerization activity"/>
    <property type="evidence" value="ECO:0007669"/>
    <property type="project" value="InterPro"/>
</dbReference>
<evidence type="ECO:0000313" key="6">
    <source>
        <dbReference type="EMBL" id="KAF2604925.1"/>
    </source>
</evidence>
<dbReference type="InterPro" id="IPR011598">
    <property type="entry name" value="bHLH_dom"/>
</dbReference>
<keyword evidence="3" id="KW-0804">Transcription</keyword>
<evidence type="ECO:0000256" key="1">
    <source>
        <dbReference type="ARBA" id="ARBA00004123"/>
    </source>
</evidence>
<dbReference type="Pfam" id="PF00010">
    <property type="entry name" value="HLH"/>
    <property type="match status" value="1"/>
</dbReference>